<evidence type="ECO:0000256" key="1">
    <source>
        <dbReference type="ARBA" id="ARBA00009156"/>
    </source>
</evidence>
<accession>A0A4R5KS55</accession>
<evidence type="ECO:0000313" key="12">
    <source>
        <dbReference type="Proteomes" id="UP000295636"/>
    </source>
</evidence>
<dbReference type="GO" id="GO:0019563">
    <property type="term" value="P:glycerol catabolic process"/>
    <property type="evidence" value="ECO:0007669"/>
    <property type="project" value="TreeGrafter"/>
</dbReference>
<keyword evidence="6" id="KW-0067">ATP-binding</keyword>
<dbReference type="SUPFAM" id="SSF53067">
    <property type="entry name" value="Actin-like ATPase domain"/>
    <property type="match status" value="2"/>
</dbReference>
<dbReference type="OrthoDB" id="9805576at2"/>
<sequence length="507" mass="55449">MMKEYLLTIDQSTSGTKALVIDRAGRIVARGSVEHSQYYPSAGWVEHDPMEIYNNVIQSSHAAMKLADISPGQLAAITITNQRETAVMWDRSTGLPVYNAIVWQCQRTAGACEALKASGQEAIVRRKTGLMLDPYFSATKWRWILDHVPNAERLLNERKLLAGTIDSWLLWKLSGGRVHATDYTNASRTSLFNIRTLEWDQELCTLFGVPVDILPEVKSSDECFGYTDDSEWFSERVPVAGVVGDSHAALFGQFCFAPGSAKATYGTGTSVLMNIGEKPVEAGNGLVLAIAWNMSGKVTYALEAVIRTSGDCIKWVRDNLGLFETFQEMDHMLEQAPDNQGVYLVPAFVGLGAPYWEPNARAILSGMNRGTGKAHIVRAAIESIAYQVRDAVGLMEAETGITMVGLQADGGASENSLLMQFQADILERTVVKSEVAELSAMGSAYMGGLGIGFWASLDDVAIGHNSRRIYKPAMKSAECKRYYEGWKKAVATALYEAQAHQSGSGRN</sequence>
<dbReference type="GO" id="GO:0005829">
    <property type="term" value="C:cytosol"/>
    <property type="evidence" value="ECO:0007669"/>
    <property type="project" value="TreeGrafter"/>
</dbReference>
<evidence type="ECO:0000256" key="4">
    <source>
        <dbReference type="ARBA" id="ARBA00022777"/>
    </source>
</evidence>
<evidence type="ECO:0000256" key="5">
    <source>
        <dbReference type="ARBA" id="ARBA00022798"/>
    </source>
</evidence>
<comment type="similarity">
    <text evidence="1 8">Belongs to the FGGY kinase family.</text>
</comment>
<keyword evidence="12" id="KW-1185">Reference proteome</keyword>
<dbReference type="AlphaFoldDB" id="A0A4R5KS55"/>
<name>A0A4R5KS55_9BACL</name>
<dbReference type="InterPro" id="IPR000577">
    <property type="entry name" value="Carb_kinase_FGGY"/>
</dbReference>
<evidence type="ECO:0000256" key="7">
    <source>
        <dbReference type="ARBA" id="ARBA00043149"/>
    </source>
</evidence>
<keyword evidence="5" id="KW-0319">Glycerol metabolism</keyword>
<dbReference type="Gene3D" id="3.30.420.40">
    <property type="match status" value="2"/>
</dbReference>
<evidence type="ECO:0000259" key="9">
    <source>
        <dbReference type="Pfam" id="PF00370"/>
    </source>
</evidence>
<evidence type="ECO:0000259" key="10">
    <source>
        <dbReference type="Pfam" id="PF02782"/>
    </source>
</evidence>
<dbReference type="NCBIfam" id="NF000756">
    <property type="entry name" value="PRK00047.1"/>
    <property type="match status" value="1"/>
</dbReference>
<dbReference type="PROSITE" id="PS00445">
    <property type="entry name" value="FGGY_KINASES_2"/>
    <property type="match status" value="1"/>
</dbReference>
<reference evidence="11 12" key="1">
    <citation type="submission" date="2019-03" db="EMBL/GenBank/DDBJ databases">
        <title>This is whole genome sequence of Paenibacillus sp MS74 strain.</title>
        <authorList>
            <person name="Trinh H.N."/>
        </authorList>
    </citation>
    <scope>NUCLEOTIDE SEQUENCE [LARGE SCALE GENOMIC DNA]</scope>
    <source>
        <strain evidence="11 12">MS74</strain>
    </source>
</reference>
<dbReference type="PROSITE" id="PS00933">
    <property type="entry name" value="FGGY_KINASES_1"/>
    <property type="match status" value="1"/>
</dbReference>
<dbReference type="PANTHER" id="PTHR10196:SF69">
    <property type="entry name" value="GLYCEROL KINASE"/>
    <property type="match status" value="1"/>
</dbReference>
<evidence type="ECO:0000256" key="3">
    <source>
        <dbReference type="ARBA" id="ARBA00022741"/>
    </source>
</evidence>
<dbReference type="InterPro" id="IPR018484">
    <property type="entry name" value="FGGY_N"/>
</dbReference>
<evidence type="ECO:0000256" key="2">
    <source>
        <dbReference type="ARBA" id="ARBA00022679"/>
    </source>
</evidence>
<dbReference type="GO" id="GO:0004370">
    <property type="term" value="F:glycerol kinase activity"/>
    <property type="evidence" value="ECO:0007669"/>
    <property type="project" value="InterPro"/>
</dbReference>
<protein>
    <recommendedName>
        <fullName evidence="7">ATP:glycerol 3-phosphotransferase</fullName>
    </recommendedName>
</protein>
<dbReference type="FunFam" id="3.30.420.40:FF:000008">
    <property type="entry name" value="Glycerol kinase"/>
    <property type="match status" value="1"/>
</dbReference>
<keyword evidence="2 8" id="KW-0808">Transferase</keyword>
<evidence type="ECO:0000256" key="6">
    <source>
        <dbReference type="ARBA" id="ARBA00022840"/>
    </source>
</evidence>
<dbReference type="EMBL" id="SMRT01000003">
    <property type="protein sequence ID" value="TDF98669.1"/>
    <property type="molecule type" value="Genomic_DNA"/>
</dbReference>
<evidence type="ECO:0000256" key="8">
    <source>
        <dbReference type="RuleBase" id="RU003733"/>
    </source>
</evidence>
<dbReference type="Proteomes" id="UP000295636">
    <property type="component" value="Unassembled WGS sequence"/>
</dbReference>
<dbReference type="InterPro" id="IPR043129">
    <property type="entry name" value="ATPase_NBD"/>
</dbReference>
<proteinExistence type="inferred from homology"/>
<keyword evidence="3" id="KW-0547">Nucleotide-binding</keyword>
<dbReference type="NCBIfam" id="TIGR01311">
    <property type="entry name" value="glycerol_kin"/>
    <property type="match status" value="1"/>
</dbReference>
<dbReference type="GO" id="GO:0005524">
    <property type="term" value="F:ATP binding"/>
    <property type="evidence" value="ECO:0007669"/>
    <property type="project" value="UniProtKB-KW"/>
</dbReference>
<feature type="domain" description="Carbohydrate kinase FGGY C-terminal" evidence="10">
    <location>
        <begin position="262"/>
        <end position="448"/>
    </location>
</feature>
<gene>
    <name evidence="11" type="primary">glpK</name>
    <name evidence="11" type="ORF">E1757_09025</name>
</gene>
<dbReference type="PANTHER" id="PTHR10196">
    <property type="entry name" value="SUGAR KINASE"/>
    <property type="match status" value="1"/>
</dbReference>
<dbReference type="InterPro" id="IPR018483">
    <property type="entry name" value="Carb_kinase_FGGY_CS"/>
</dbReference>
<dbReference type="Pfam" id="PF02782">
    <property type="entry name" value="FGGY_C"/>
    <property type="match status" value="1"/>
</dbReference>
<evidence type="ECO:0000313" key="11">
    <source>
        <dbReference type="EMBL" id="TDF98669.1"/>
    </source>
</evidence>
<dbReference type="GO" id="GO:0006072">
    <property type="term" value="P:glycerol-3-phosphate metabolic process"/>
    <property type="evidence" value="ECO:0007669"/>
    <property type="project" value="InterPro"/>
</dbReference>
<dbReference type="Pfam" id="PF00370">
    <property type="entry name" value="FGGY_N"/>
    <property type="match status" value="1"/>
</dbReference>
<dbReference type="InterPro" id="IPR005999">
    <property type="entry name" value="Glycerol_kin"/>
</dbReference>
<feature type="domain" description="Carbohydrate kinase FGGY N-terminal" evidence="9">
    <location>
        <begin position="5"/>
        <end position="252"/>
    </location>
</feature>
<organism evidence="11 12">
    <name type="scientific">Paenibacillus piri</name>
    <dbReference type="NCBI Taxonomy" id="2547395"/>
    <lineage>
        <taxon>Bacteria</taxon>
        <taxon>Bacillati</taxon>
        <taxon>Bacillota</taxon>
        <taxon>Bacilli</taxon>
        <taxon>Bacillales</taxon>
        <taxon>Paenibacillaceae</taxon>
        <taxon>Paenibacillus</taxon>
    </lineage>
</organism>
<dbReference type="PIRSF" id="PIRSF000538">
    <property type="entry name" value="GlpK"/>
    <property type="match status" value="1"/>
</dbReference>
<dbReference type="InterPro" id="IPR018485">
    <property type="entry name" value="FGGY_C"/>
</dbReference>
<comment type="caution">
    <text evidence="11">The sequence shown here is derived from an EMBL/GenBank/DDBJ whole genome shotgun (WGS) entry which is preliminary data.</text>
</comment>
<dbReference type="CDD" id="cd07769">
    <property type="entry name" value="ASKHA_NBD_FGGY_GK"/>
    <property type="match status" value="1"/>
</dbReference>
<keyword evidence="4 8" id="KW-0418">Kinase</keyword>